<dbReference type="SMART" id="SM00320">
    <property type="entry name" value="WD40"/>
    <property type="match status" value="5"/>
</dbReference>
<protein>
    <recommendedName>
        <fullName evidence="5">Cilia- and flagella-associated protein 251</fullName>
    </recommendedName>
</protein>
<dbReference type="OrthoDB" id="4899631at2759"/>
<dbReference type="VEuPathDB" id="PlasmoDB:PmUG01_07017100"/>
<feature type="compositionally biased region" description="Basic and acidic residues" evidence="6">
    <location>
        <begin position="695"/>
        <end position="704"/>
    </location>
</feature>
<dbReference type="KEGG" id="pmal:PMUG01_07017100"/>
<dbReference type="Proteomes" id="UP000219813">
    <property type="component" value="Chromosome 7"/>
</dbReference>
<organism evidence="7 8">
    <name type="scientific">Plasmodium malariae</name>
    <dbReference type="NCBI Taxonomy" id="5858"/>
    <lineage>
        <taxon>Eukaryota</taxon>
        <taxon>Sar</taxon>
        <taxon>Alveolata</taxon>
        <taxon>Apicomplexa</taxon>
        <taxon>Aconoidasida</taxon>
        <taxon>Haemosporida</taxon>
        <taxon>Plasmodiidae</taxon>
        <taxon>Plasmodium</taxon>
        <taxon>Plasmodium (Plasmodium)</taxon>
    </lineage>
</organism>
<feature type="region of interest" description="Disordered" evidence="6">
    <location>
        <begin position="691"/>
        <end position="717"/>
    </location>
</feature>
<dbReference type="InterPro" id="IPR001680">
    <property type="entry name" value="WD40_rpt"/>
</dbReference>
<dbReference type="EMBL" id="LT594628">
    <property type="protein sequence ID" value="SBT87710.1"/>
    <property type="molecule type" value="Genomic_DNA"/>
</dbReference>
<dbReference type="InterPro" id="IPR050630">
    <property type="entry name" value="WD_repeat_EMAP"/>
</dbReference>
<evidence type="ECO:0000256" key="4">
    <source>
        <dbReference type="ARBA" id="ARBA00023273"/>
    </source>
</evidence>
<keyword evidence="8" id="KW-1185">Reference proteome</keyword>
<evidence type="ECO:0000256" key="5">
    <source>
        <dbReference type="ARBA" id="ARBA00040994"/>
    </source>
</evidence>
<keyword evidence="3" id="KW-0677">Repeat</keyword>
<comment type="subcellular location">
    <subcellularLocation>
        <location evidence="1">Cell projection</location>
        <location evidence="1">Cilium</location>
    </subcellularLocation>
</comment>
<feature type="region of interest" description="Disordered" evidence="6">
    <location>
        <begin position="861"/>
        <end position="880"/>
    </location>
</feature>
<reference evidence="7 8" key="1">
    <citation type="submission" date="2016-06" db="EMBL/GenBank/DDBJ databases">
        <authorList>
            <consortium name="Pathogen Informatics"/>
        </authorList>
    </citation>
    <scope>NUCLEOTIDE SEQUENCE [LARGE SCALE GENOMIC DNA]</scope>
</reference>
<proteinExistence type="predicted"/>
<evidence type="ECO:0000256" key="6">
    <source>
        <dbReference type="SAM" id="MobiDB-lite"/>
    </source>
</evidence>
<dbReference type="OMA" id="YTYFNFA"/>
<dbReference type="InterPro" id="IPR011047">
    <property type="entry name" value="Quinoprotein_ADH-like_sf"/>
</dbReference>
<keyword evidence="4" id="KW-0966">Cell projection</keyword>
<keyword evidence="2" id="KW-0853">WD repeat</keyword>
<sequence>MKNEHIVDEPINLKFCYGINTSYSSVHAIKKREEEHYEKRNEATEEEEEGTVEEDNLLIIYSSDNNIVMLDEKKQVLFRGHFNKITKISKSYNNNFILSCDKGINSFIILWKVSNNSLDPIKKFCFNNSQQDDTSKNMLKQNLDKSILHDNNEKETVTQQINESDINTMGYECVDISFDNRYICALTEKRIYIKSSETIMQKNALKMNDSSDGTAPVSSTTATTFTAAIAATTTATANKRNNTGGVYFQDVVIFDINGGGNHVICTDRIYGKEGQGNIRFNKKYEIVSNSSSKLYIYNFDKKNRTINHYSPSLYKSNKIHEQFIFTETSFLENSTTLLTGTTNGYLIIWDYSSIFINKTKHNIKQREYQKSLEIRKNIPINIVLSYGNFIILGLNDGCVQVFDNDLKCYAWFENKKIGAIKSLSFEYSNFQEDFFTWNPFVLFTDQNIIRKIYPNSFHNREKSIDDAEGAQIDTSKLNDNGNHIQKNVRRNISRNRYMKDNQTNEILQEKENKNFYKIDKQQEDKEHLFGNGKDLKMDDNICNIHKEITMNNLKKKNMNHSGKNKTILHFNSSCINCICTNPVSSQNVIYIGNENGLIEVFDFDKNEKVNTLQLAEKEITSMIFSNNGKIFCVGCKCGYIQLMNSSTFQIFFSSKDLKYEISYLCFSEDDKILICSSVNANIIIYRNQMGSSEKGSSEKGSNERGDDENGNYNSANYERVNGEKDNLICGYWNFAYKIINSNNITFNDLNIVKEVHNNNQYIIIAITNNRFIIFHHYNFNENIVSISYLSIEQVYTPTCLSGNLYYYNRQILCICNEASKIRFFDLETKKIIKTIHLPFRDKRVKHFLPLIDLNDEKNSFSPDTHTRDTTTNSTKDTTKKVKNDMDSKKNIFLFILNEKMIVFTQTPIDANCFRYLGVIVCSGNIKNVISKNKNVFILSNNKIFYYNINSEILKKSIQTQNNTLETFIEQIGGKRSKIYNQIMDSFYYCEIQKKKYQQKKQKHDIKKLLNILSIEYIFASINIFLSKFEIQNIIQEYHFYYKYVLQLLKQKGSQVNEIFSVDDVNLVSYKSDGDILLQNVFFADSSTHKDERTECNGHLLSYSRTQEKTSIQDIKILNSSEANNYLNKKTNTEVRTQEDPNALDIVEDCENIYFNINAFIYTYFNFAIEGEINFQKVIEDIGNYYKEKNMKKYISYNDLMHMLRNYGEIMDENEFKKIFQIFTKKEESFNAEDILDLGMLKKLLQ</sequence>
<dbReference type="Gene3D" id="2.130.10.10">
    <property type="entry name" value="YVTN repeat-like/Quinoprotein amine dehydrogenase"/>
    <property type="match status" value="2"/>
</dbReference>
<evidence type="ECO:0000256" key="1">
    <source>
        <dbReference type="ARBA" id="ARBA00004138"/>
    </source>
</evidence>
<accession>A0A1D3JM12</accession>
<dbReference type="RefSeq" id="XP_028860642.1">
    <property type="nucleotide sequence ID" value="XM_029003898.1"/>
</dbReference>
<name>A0A1D3JM12_PLAMA</name>
<dbReference type="InterPro" id="IPR015943">
    <property type="entry name" value="WD40/YVTN_repeat-like_dom_sf"/>
</dbReference>
<dbReference type="PANTHER" id="PTHR13720">
    <property type="entry name" value="WD-40 REPEAT PROTEIN"/>
    <property type="match status" value="1"/>
</dbReference>
<dbReference type="AlphaFoldDB" id="A0A1D3JM12"/>
<dbReference type="PANTHER" id="PTHR13720:SF13">
    <property type="entry name" value="CILIA- AND FLAGELLA-ASSOCIATED PROTEIN 251"/>
    <property type="match status" value="1"/>
</dbReference>
<dbReference type="SUPFAM" id="SSF50998">
    <property type="entry name" value="Quinoprotein alcohol dehydrogenase-like"/>
    <property type="match status" value="1"/>
</dbReference>
<evidence type="ECO:0000313" key="8">
    <source>
        <dbReference type="Proteomes" id="UP000219813"/>
    </source>
</evidence>
<dbReference type="GO" id="GO:0031514">
    <property type="term" value="C:motile cilium"/>
    <property type="evidence" value="ECO:0007669"/>
    <property type="project" value="TreeGrafter"/>
</dbReference>
<dbReference type="GeneID" id="39867735"/>
<evidence type="ECO:0000256" key="2">
    <source>
        <dbReference type="ARBA" id="ARBA00022574"/>
    </source>
</evidence>
<gene>
    <name evidence="7" type="primary">WDR66</name>
    <name evidence="7" type="ORF">PMUG01_07017100</name>
</gene>
<evidence type="ECO:0000256" key="3">
    <source>
        <dbReference type="ARBA" id="ARBA00022737"/>
    </source>
</evidence>
<evidence type="ECO:0000313" key="7">
    <source>
        <dbReference type="EMBL" id="SBT87710.1"/>
    </source>
</evidence>